<dbReference type="GO" id="GO:0005634">
    <property type="term" value="C:nucleus"/>
    <property type="evidence" value="ECO:0007669"/>
    <property type="project" value="InterPro"/>
</dbReference>
<dbReference type="GO" id="GO:0000785">
    <property type="term" value="C:chromatin"/>
    <property type="evidence" value="ECO:0007669"/>
    <property type="project" value="TreeGrafter"/>
</dbReference>
<evidence type="ECO:0008006" key="9">
    <source>
        <dbReference type="Google" id="ProtNLM"/>
    </source>
</evidence>
<dbReference type="InterPro" id="IPR046341">
    <property type="entry name" value="SET_dom_sf"/>
</dbReference>
<dbReference type="PANTHER" id="PTHR46307">
    <property type="entry name" value="G9A, ISOFORM B"/>
    <property type="match status" value="1"/>
</dbReference>
<feature type="domain" description="Pre-SET" evidence="6">
    <location>
        <begin position="131"/>
        <end position="195"/>
    </location>
</feature>
<reference evidence="7" key="1">
    <citation type="journal article" date="2023" name="G3 (Bethesda)">
        <title>Whole genome assemblies of Zophobas morio and Tenebrio molitor.</title>
        <authorList>
            <person name="Kaur S."/>
            <person name="Stinson S.A."/>
            <person name="diCenzo G.C."/>
        </authorList>
    </citation>
    <scope>NUCLEOTIDE SEQUENCE</scope>
    <source>
        <strain evidence="7">QUZm001</strain>
    </source>
</reference>
<sequence length="363" mass="41634">MRHNTPRPKVKIRCRHIGARQDMYDCNVVLLARGADVTILNKNSESPLDCVPPGGDSYSPIALNITLQATVDYESSNVILANDISKGKETNPVQCYNNVDAEPQPIDFQYITRNCTTSDDVKVETKISSLQYCQCADRCVDDDCFCGKLSVRCWYDEEGKLVPDFSYTDIPMIFECNERCSCNAITCNNRVVQKGLTQRFELFKTMDKGWGIRTLRLIPKGSFVCEYVGEIITDLEADKRDDDSFLFDLENRVCRSDSDIDTYCIDARFYGNFARFINHSCSPNLTSVKVFVEHQDLRFPRIAFFANRDIASDEELSFDYGEKFWIAKYKSLFCLCGNTECKYSEDTIEMTVRNHQRRLEECG</sequence>
<name>A0AA38HPD2_9CUCU</name>
<evidence type="ECO:0000256" key="2">
    <source>
        <dbReference type="ARBA" id="ARBA00022454"/>
    </source>
</evidence>
<dbReference type="GO" id="GO:0000122">
    <property type="term" value="P:negative regulation of transcription by RNA polymerase II"/>
    <property type="evidence" value="ECO:0007669"/>
    <property type="project" value="TreeGrafter"/>
</dbReference>
<evidence type="ECO:0000256" key="1">
    <source>
        <dbReference type="ARBA" id="ARBA00004286"/>
    </source>
</evidence>
<dbReference type="SMART" id="SM00468">
    <property type="entry name" value="PreSET"/>
    <property type="match status" value="1"/>
</dbReference>
<dbReference type="GO" id="GO:0002039">
    <property type="term" value="F:p53 binding"/>
    <property type="evidence" value="ECO:0007669"/>
    <property type="project" value="InterPro"/>
</dbReference>
<dbReference type="SMART" id="SM00317">
    <property type="entry name" value="SET"/>
    <property type="match status" value="1"/>
</dbReference>
<dbReference type="Gene3D" id="2.170.270.10">
    <property type="entry name" value="SET domain"/>
    <property type="match status" value="1"/>
</dbReference>
<dbReference type="PROSITE" id="PS50867">
    <property type="entry name" value="PRE_SET"/>
    <property type="match status" value="1"/>
</dbReference>
<dbReference type="GO" id="GO:0046974">
    <property type="term" value="F:histone H3K9 methyltransferase activity"/>
    <property type="evidence" value="ECO:0007669"/>
    <property type="project" value="TreeGrafter"/>
</dbReference>
<evidence type="ECO:0000259" key="5">
    <source>
        <dbReference type="PROSITE" id="PS50280"/>
    </source>
</evidence>
<dbReference type="EMBL" id="JALNTZ010000009">
    <property type="protein sequence ID" value="KAJ3641320.1"/>
    <property type="molecule type" value="Genomic_DNA"/>
</dbReference>
<keyword evidence="8" id="KW-1185">Reference proteome</keyword>
<dbReference type="InterPro" id="IPR043550">
    <property type="entry name" value="EHMT1/EHMT2"/>
</dbReference>
<keyword evidence="3" id="KW-0808">Transferase</keyword>
<keyword evidence="2" id="KW-0158">Chromosome</keyword>
<dbReference type="PROSITE" id="PS50280">
    <property type="entry name" value="SET"/>
    <property type="match status" value="1"/>
</dbReference>
<dbReference type="SUPFAM" id="SSF82199">
    <property type="entry name" value="SET domain"/>
    <property type="match status" value="1"/>
</dbReference>
<evidence type="ECO:0000313" key="7">
    <source>
        <dbReference type="EMBL" id="KAJ3641320.1"/>
    </source>
</evidence>
<comment type="subcellular location">
    <subcellularLocation>
        <location evidence="1">Chromosome</location>
    </subcellularLocation>
</comment>
<protein>
    <recommendedName>
        <fullName evidence="9">Histone-lysine N-methyltransferase SETMAR</fullName>
    </recommendedName>
</protein>
<evidence type="ECO:0000256" key="3">
    <source>
        <dbReference type="ARBA" id="ARBA00022603"/>
    </source>
</evidence>
<dbReference type="Pfam" id="PF00856">
    <property type="entry name" value="SET"/>
    <property type="match status" value="1"/>
</dbReference>
<dbReference type="AlphaFoldDB" id="A0AA38HPD2"/>
<evidence type="ECO:0000313" key="8">
    <source>
        <dbReference type="Proteomes" id="UP001168821"/>
    </source>
</evidence>
<comment type="caution">
    <text evidence="7">The sequence shown here is derived from an EMBL/GenBank/DDBJ whole genome shotgun (WGS) entry which is preliminary data.</text>
</comment>
<keyword evidence="4" id="KW-0949">S-adenosyl-L-methionine</keyword>
<proteinExistence type="predicted"/>
<organism evidence="7 8">
    <name type="scientific">Zophobas morio</name>
    <dbReference type="NCBI Taxonomy" id="2755281"/>
    <lineage>
        <taxon>Eukaryota</taxon>
        <taxon>Metazoa</taxon>
        <taxon>Ecdysozoa</taxon>
        <taxon>Arthropoda</taxon>
        <taxon>Hexapoda</taxon>
        <taxon>Insecta</taxon>
        <taxon>Pterygota</taxon>
        <taxon>Neoptera</taxon>
        <taxon>Endopterygota</taxon>
        <taxon>Coleoptera</taxon>
        <taxon>Polyphaga</taxon>
        <taxon>Cucujiformia</taxon>
        <taxon>Tenebrionidae</taxon>
        <taxon>Zophobas</taxon>
    </lineage>
</organism>
<dbReference type="PANTHER" id="PTHR46307:SF4">
    <property type="entry name" value="G9A, ISOFORM B"/>
    <property type="match status" value="1"/>
</dbReference>
<accession>A0AA38HPD2</accession>
<dbReference type="GO" id="GO:0008270">
    <property type="term" value="F:zinc ion binding"/>
    <property type="evidence" value="ECO:0007669"/>
    <property type="project" value="InterPro"/>
</dbReference>
<feature type="domain" description="SET" evidence="5">
    <location>
        <begin position="198"/>
        <end position="321"/>
    </location>
</feature>
<dbReference type="Pfam" id="PF05033">
    <property type="entry name" value="Pre-SET"/>
    <property type="match status" value="1"/>
</dbReference>
<dbReference type="InterPro" id="IPR007728">
    <property type="entry name" value="Pre-SET_dom"/>
</dbReference>
<evidence type="ECO:0000259" key="6">
    <source>
        <dbReference type="PROSITE" id="PS50867"/>
    </source>
</evidence>
<gene>
    <name evidence="7" type="ORF">Zmor_027832</name>
</gene>
<dbReference type="GO" id="GO:0032259">
    <property type="term" value="P:methylation"/>
    <property type="evidence" value="ECO:0007669"/>
    <property type="project" value="UniProtKB-KW"/>
</dbReference>
<keyword evidence="3" id="KW-0489">Methyltransferase</keyword>
<dbReference type="Proteomes" id="UP001168821">
    <property type="component" value="Unassembled WGS sequence"/>
</dbReference>
<dbReference type="InterPro" id="IPR001214">
    <property type="entry name" value="SET_dom"/>
</dbReference>
<evidence type="ECO:0000256" key="4">
    <source>
        <dbReference type="ARBA" id="ARBA00022691"/>
    </source>
</evidence>